<proteinExistence type="inferred from homology"/>
<keyword evidence="5 7" id="KW-0472">Membrane</keyword>
<evidence type="ECO:0000256" key="7">
    <source>
        <dbReference type="PROSITE-ProRule" id="PRU01360"/>
    </source>
</evidence>
<dbReference type="InterPro" id="IPR012910">
    <property type="entry name" value="Plug_dom"/>
</dbReference>
<evidence type="ECO:0000256" key="6">
    <source>
        <dbReference type="ARBA" id="ARBA00023237"/>
    </source>
</evidence>
<dbReference type="NCBIfam" id="TIGR04056">
    <property type="entry name" value="OMP_RagA_SusC"/>
    <property type="match status" value="1"/>
</dbReference>
<comment type="similarity">
    <text evidence="7">Belongs to the TonB-dependent receptor family.</text>
</comment>
<dbReference type="Proteomes" id="UP000228535">
    <property type="component" value="Unassembled WGS sequence"/>
</dbReference>
<accession>A0A2M9BL65</accession>
<comment type="caution">
    <text evidence="9">The sequence shown here is derived from an EMBL/GenBank/DDBJ whole genome shotgun (WGS) entry which is preliminary data.</text>
</comment>
<keyword evidence="3 7" id="KW-1134">Transmembrane beta strand</keyword>
<keyword evidence="10" id="KW-1185">Reference proteome</keyword>
<keyword evidence="2 7" id="KW-0813">Transport</keyword>
<gene>
    <name evidence="9" type="ORF">CLV45_0107</name>
</gene>
<organism evidence="9 10">
    <name type="scientific">Hymenobacter chitinivorans DSM 11115</name>
    <dbReference type="NCBI Taxonomy" id="1121954"/>
    <lineage>
        <taxon>Bacteria</taxon>
        <taxon>Pseudomonadati</taxon>
        <taxon>Bacteroidota</taxon>
        <taxon>Cytophagia</taxon>
        <taxon>Cytophagales</taxon>
        <taxon>Hymenobacteraceae</taxon>
        <taxon>Hymenobacter</taxon>
    </lineage>
</organism>
<dbReference type="Gene3D" id="2.60.40.1120">
    <property type="entry name" value="Carboxypeptidase-like, regulatory domain"/>
    <property type="match status" value="1"/>
</dbReference>
<dbReference type="SUPFAM" id="SSF56935">
    <property type="entry name" value="Porins"/>
    <property type="match status" value="1"/>
</dbReference>
<dbReference type="SUPFAM" id="SSF49464">
    <property type="entry name" value="Carboxypeptidase regulatory domain-like"/>
    <property type="match status" value="1"/>
</dbReference>
<dbReference type="InterPro" id="IPR037066">
    <property type="entry name" value="Plug_dom_sf"/>
</dbReference>
<evidence type="ECO:0000256" key="5">
    <source>
        <dbReference type="ARBA" id="ARBA00023136"/>
    </source>
</evidence>
<evidence type="ECO:0000256" key="1">
    <source>
        <dbReference type="ARBA" id="ARBA00004571"/>
    </source>
</evidence>
<dbReference type="FunFam" id="2.170.130.10:FF:000008">
    <property type="entry name" value="SusC/RagA family TonB-linked outer membrane protein"/>
    <property type="match status" value="1"/>
</dbReference>
<evidence type="ECO:0000313" key="9">
    <source>
        <dbReference type="EMBL" id="PJJ58697.1"/>
    </source>
</evidence>
<sequence length="1035" mass="112268">MPADFAEITALIPPKAAHIMQKILPILVPLAVAVSLPAFAQTRQVTGQVLNATDRTPLPGVSVVIKGTTTGTATDPDGRFSLPLPADGNPTLVFSFVGFEPFEARVGDNGTVPTVQLREKTTELNDVVVVGYGTQRKRDITGSVASISAEQVAETPIARADQILQGRVSGVQVTQTNSEPGGNVSIRIRGTNSINTGNEPLFVVDGFPGAGDLNSINPSDIESIEVLKDASATAIYGSRGANGVVLITTKKGKVGKGTINAEAYTGVQIVRHKYELMNAPEFARYLNEVNPPVAPSTTPVYTDEQIAAMGEGTDWQDAILRPARLSNYQLGFNGGTEETRYNLSFNFFDQEGIIINSGFKRGTVRLNLDKKINSKLSFNFSSQLAGTFEKRAFVNSQGGSFGGALLDALRFSPINPVRDENGNFTYSNTPQPFVEDVGNPVAFAEKVKDRRNTARGLLNVAANYELLPGLTLRISGGLDYNNQQTDVFRPSDVFLGRLNGGSASRVQSNRYSWLNENTLTYDKKLNPNNALNVVVGISEQKFYFNQFGASGTNFFTNTLGSDNLSIAANVGTPTSTRNSNALASYFGRVNYRLFEKYLFTVTMRADGSSRFGKNNKWGYFPSAAFAYRLIDEPFMKDLTALTDLKLRLGYGVTGNQEIDNYQSLAQYGADAYASGSARLVGLEPLNIGNPNLRWESTAASNVGVDLAFLENRVSITADAYYKKTTDLLLRVATPRTTGYPNIYLNAGSVENKGFELAVNTTNFDTKTFGWKTNLNFSLNRNKVLDLYSVSELPVGASSSSLFVGAGLGNTSILREGEPIGSFYGYQFDGLWQSDDEIKAAGRTGVRPGDPRYVDQNGDKAITAADRVIIGRAQPDFIYGLTNTFSAGGFSLNIFIQGVQGTDVLNLNRYELESGITTTNKLKTVVNRWTPDNPNTNIPRAGSTIRRSTGIVSDVLEDGSFVRLKTVTLSYTLPKFSKVLRQASVYVTAQNLVTLTDYSGYDPEVNSFGNDNLSLNTDYNAFPSTRSFTAGIKVGF</sequence>
<dbReference type="InterPro" id="IPR023997">
    <property type="entry name" value="TonB-dep_OMP_SusC/RagA_CS"/>
</dbReference>
<reference evidence="9 10" key="1">
    <citation type="submission" date="2017-11" db="EMBL/GenBank/DDBJ databases">
        <title>Genomic Encyclopedia of Archaeal and Bacterial Type Strains, Phase II (KMG-II): From Individual Species to Whole Genera.</title>
        <authorList>
            <person name="Goeker M."/>
        </authorList>
    </citation>
    <scope>NUCLEOTIDE SEQUENCE [LARGE SCALE GENOMIC DNA]</scope>
    <source>
        <strain evidence="9 10">DSM 11115</strain>
    </source>
</reference>
<dbReference type="Gene3D" id="2.40.170.20">
    <property type="entry name" value="TonB-dependent receptor, beta-barrel domain"/>
    <property type="match status" value="1"/>
</dbReference>
<keyword evidence="4 7" id="KW-0812">Transmembrane</keyword>
<evidence type="ECO:0000256" key="4">
    <source>
        <dbReference type="ARBA" id="ARBA00022692"/>
    </source>
</evidence>
<evidence type="ECO:0000259" key="8">
    <source>
        <dbReference type="Pfam" id="PF07715"/>
    </source>
</evidence>
<dbReference type="Pfam" id="PF13715">
    <property type="entry name" value="CarbopepD_reg_2"/>
    <property type="match status" value="1"/>
</dbReference>
<dbReference type="Pfam" id="PF07715">
    <property type="entry name" value="Plug"/>
    <property type="match status" value="1"/>
</dbReference>
<feature type="domain" description="TonB-dependent receptor plug" evidence="8">
    <location>
        <begin position="137"/>
        <end position="244"/>
    </location>
</feature>
<dbReference type="InterPro" id="IPR023996">
    <property type="entry name" value="TonB-dep_OMP_SusC/RagA"/>
</dbReference>
<evidence type="ECO:0000313" key="10">
    <source>
        <dbReference type="Proteomes" id="UP000228535"/>
    </source>
</evidence>
<comment type="subcellular location">
    <subcellularLocation>
        <location evidence="1 7">Cell outer membrane</location>
        <topology evidence="1 7">Multi-pass membrane protein</topology>
    </subcellularLocation>
</comment>
<keyword evidence="6 7" id="KW-0998">Cell outer membrane</keyword>
<dbReference type="NCBIfam" id="TIGR04057">
    <property type="entry name" value="SusC_RagA_signa"/>
    <property type="match status" value="1"/>
</dbReference>
<evidence type="ECO:0000256" key="2">
    <source>
        <dbReference type="ARBA" id="ARBA00022448"/>
    </source>
</evidence>
<dbReference type="PROSITE" id="PS52016">
    <property type="entry name" value="TONB_DEPENDENT_REC_3"/>
    <property type="match status" value="1"/>
</dbReference>
<dbReference type="GO" id="GO:0009279">
    <property type="term" value="C:cell outer membrane"/>
    <property type="evidence" value="ECO:0007669"/>
    <property type="project" value="UniProtKB-SubCell"/>
</dbReference>
<dbReference type="Gene3D" id="2.170.130.10">
    <property type="entry name" value="TonB-dependent receptor, plug domain"/>
    <property type="match status" value="1"/>
</dbReference>
<dbReference type="InterPro" id="IPR008969">
    <property type="entry name" value="CarboxyPept-like_regulatory"/>
</dbReference>
<dbReference type="EMBL" id="PGFA01000001">
    <property type="protein sequence ID" value="PJJ58697.1"/>
    <property type="molecule type" value="Genomic_DNA"/>
</dbReference>
<name>A0A2M9BL65_9BACT</name>
<dbReference type="AlphaFoldDB" id="A0A2M9BL65"/>
<dbReference type="InterPro" id="IPR036942">
    <property type="entry name" value="Beta-barrel_TonB_sf"/>
</dbReference>
<evidence type="ECO:0000256" key="3">
    <source>
        <dbReference type="ARBA" id="ARBA00022452"/>
    </source>
</evidence>
<dbReference type="InterPro" id="IPR039426">
    <property type="entry name" value="TonB-dep_rcpt-like"/>
</dbReference>
<protein>
    <submittedName>
        <fullName evidence="9">TonB-linked SusC/RagA family outer membrane protein</fullName>
    </submittedName>
</protein>